<comment type="caution">
    <text evidence="1">The sequence shown here is derived from an EMBL/GenBank/DDBJ whole genome shotgun (WGS) entry which is preliminary data.</text>
</comment>
<proteinExistence type="predicted"/>
<reference evidence="1 2" key="1">
    <citation type="journal article" date="2022" name="Nat. Ecol. Evol.">
        <title>A masculinizing supergene underlies an exaggerated male reproductive morph in a spider.</title>
        <authorList>
            <person name="Hendrickx F."/>
            <person name="De Corte Z."/>
            <person name="Sonet G."/>
            <person name="Van Belleghem S.M."/>
            <person name="Kostlbacher S."/>
            <person name="Vangestel C."/>
        </authorList>
    </citation>
    <scope>NUCLEOTIDE SEQUENCE [LARGE SCALE GENOMIC DNA]</scope>
    <source>
        <strain evidence="1">W744_W776</strain>
    </source>
</reference>
<keyword evidence="2" id="KW-1185">Reference proteome</keyword>
<evidence type="ECO:0000313" key="2">
    <source>
        <dbReference type="Proteomes" id="UP000827092"/>
    </source>
</evidence>
<evidence type="ECO:0000313" key="1">
    <source>
        <dbReference type="EMBL" id="KAG8199597.1"/>
    </source>
</evidence>
<protein>
    <submittedName>
        <fullName evidence="1">Uncharacterized protein</fullName>
    </submittedName>
</protein>
<sequence>MDKLLSQLEKSIPNNEAKCEIPDFHLHSKLNLKNSDLARWWQSCCISSQLAPIKPNSGFGHSSKIRDFVHGSFSRYRPSPSATDSVSLSLPTIPKLNFKKCVLVLFFKKNTVFIFDILRMETFPNNVD</sequence>
<dbReference type="Proteomes" id="UP000827092">
    <property type="component" value="Unassembled WGS sequence"/>
</dbReference>
<accession>A0AAV6VSD6</accession>
<name>A0AAV6VSD6_9ARAC</name>
<dbReference type="AlphaFoldDB" id="A0AAV6VSD6"/>
<gene>
    <name evidence="1" type="ORF">JTE90_009434</name>
</gene>
<organism evidence="1 2">
    <name type="scientific">Oedothorax gibbosus</name>
    <dbReference type="NCBI Taxonomy" id="931172"/>
    <lineage>
        <taxon>Eukaryota</taxon>
        <taxon>Metazoa</taxon>
        <taxon>Ecdysozoa</taxon>
        <taxon>Arthropoda</taxon>
        <taxon>Chelicerata</taxon>
        <taxon>Arachnida</taxon>
        <taxon>Araneae</taxon>
        <taxon>Araneomorphae</taxon>
        <taxon>Entelegynae</taxon>
        <taxon>Araneoidea</taxon>
        <taxon>Linyphiidae</taxon>
        <taxon>Erigoninae</taxon>
        <taxon>Oedothorax</taxon>
    </lineage>
</organism>
<dbReference type="EMBL" id="JAFNEN010000026">
    <property type="protein sequence ID" value="KAG8199597.1"/>
    <property type="molecule type" value="Genomic_DNA"/>
</dbReference>